<gene>
    <name evidence="6" type="ORF">GOQ09_18630</name>
</gene>
<keyword evidence="4" id="KW-0732">Signal</keyword>
<dbReference type="InterPro" id="IPR035437">
    <property type="entry name" value="SNase_OB-fold_sf"/>
</dbReference>
<dbReference type="Gene3D" id="2.40.50.90">
    <property type="match status" value="1"/>
</dbReference>
<dbReference type="Pfam" id="PF00565">
    <property type="entry name" value="SNase"/>
    <property type="match status" value="1"/>
</dbReference>
<proteinExistence type="predicted"/>
<evidence type="ECO:0000256" key="4">
    <source>
        <dbReference type="SAM" id="SignalP"/>
    </source>
</evidence>
<dbReference type="OrthoDB" id="9805504at2"/>
<keyword evidence="2" id="KW-0255">Endonuclease</keyword>
<sequence length="178" mass="19807">MRLRSLAAVCLALLPLLSPQSSHAAPPRTCLVVGISDGDTLTARCGRFGSYEEVKVRIAAIDAPERAQPYGQRSRQALSRLCYFEQAVITERDIDRYGRTVADVNCDGQDAGTRMVAEGWAWVYDFNGIATRRGGGLFKLQESARAQRLGLWAGAKPTAPWDWRRRQRENASSNDFLF</sequence>
<evidence type="ECO:0000313" key="6">
    <source>
        <dbReference type="EMBL" id="QGW83471.1"/>
    </source>
</evidence>
<dbReference type="PANTHER" id="PTHR12302">
    <property type="entry name" value="EBNA2 BINDING PROTEIN P100"/>
    <property type="match status" value="1"/>
</dbReference>
<dbReference type="SUPFAM" id="SSF50199">
    <property type="entry name" value="Staphylococcal nuclease"/>
    <property type="match status" value="1"/>
</dbReference>
<dbReference type="GO" id="GO:0016787">
    <property type="term" value="F:hydrolase activity"/>
    <property type="evidence" value="ECO:0007669"/>
    <property type="project" value="UniProtKB-KW"/>
</dbReference>
<evidence type="ECO:0000256" key="1">
    <source>
        <dbReference type="ARBA" id="ARBA00022722"/>
    </source>
</evidence>
<feature type="signal peptide" evidence="4">
    <location>
        <begin position="1"/>
        <end position="24"/>
    </location>
</feature>
<keyword evidence="1" id="KW-0540">Nuclease</keyword>
<name>A0A6I6HKM7_VARPD</name>
<keyword evidence="3" id="KW-0378">Hydrolase</keyword>
<dbReference type="GO" id="GO:0004519">
    <property type="term" value="F:endonuclease activity"/>
    <property type="evidence" value="ECO:0007669"/>
    <property type="project" value="UniProtKB-KW"/>
</dbReference>
<dbReference type="PROSITE" id="PS50830">
    <property type="entry name" value="TNASE_3"/>
    <property type="match status" value="1"/>
</dbReference>
<dbReference type="SMART" id="SM00318">
    <property type="entry name" value="SNc"/>
    <property type="match status" value="1"/>
</dbReference>
<dbReference type="EMBL" id="CP046622">
    <property type="protein sequence ID" value="QGW83471.1"/>
    <property type="molecule type" value="Genomic_DNA"/>
</dbReference>
<evidence type="ECO:0000256" key="3">
    <source>
        <dbReference type="ARBA" id="ARBA00022801"/>
    </source>
</evidence>
<dbReference type="PANTHER" id="PTHR12302:SF3">
    <property type="entry name" value="SERINE_THREONINE-PROTEIN KINASE 31"/>
    <property type="match status" value="1"/>
</dbReference>
<organism evidence="6 7">
    <name type="scientific">Variovorax paradoxus</name>
    <dbReference type="NCBI Taxonomy" id="34073"/>
    <lineage>
        <taxon>Bacteria</taxon>
        <taxon>Pseudomonadati</taxon>
        <taxon>Pseudomonadota</taxon>
        <taxon>Betaproteobacteria</taxon>
        <taxon>Burkholderiales</taxon>
        <taxon>Comamonadaceae</taxon>
        <taxon>Variovorax</taxon>
    </lineage>
</organism>
<evidence type="ECO:0000256" key="2">
    <source>
        <dbReference type="ARBA" id="ARBA00022759"/>
    </source>
</evidence>
<dbReference type="Proteomes" id="UP000425817">
    <property type="component" value="Chromosome"/>
</dbReference>
<protein>
    <submittedName>
        <fullName evidence="6">Thermonuclease family protein</fullName>
    </submittedName>
</protein>
<feature type="chain" id="PRO_5026079228" evidence="4">
    <location>
        <begin position="25"/>
        <end position="178"/>
    </location>
</feature>
<feature type="domain" description="TNase-like" evidence="5">
    <location>
        <begin position="26"/>
        <end position="154"/>
    </location>
</feature>
<dbReference type="RefSeq" id="WP_157614869.1">
    <property type="nucleotide sequence ID" value="NZ_CP046622.1"/>
</dbReference>
<dbReference type="AlphaFoldDB" id="A0A6I6HKM7"/>
<reference evidence="6 7" key="1">
    <citation type="submission" date="2019-12" db="EMBL/GenBank/DDBJ databases">
        <title>Hybrid Genome Assemblies of two High G+C Isolates from Undergraduate Microbiology Courses.</title>
        <authorList>
            <person name="Ne Ville C.J."/>
            <person name="Enright D."/>
            <person name="Hernandez I."/>
            <person name="Dodsworth J."/>
            <person name="Orwin P.M."/>
        </authorList>
    </citation>
    <scope>NUCLEOTIDE SEQUENCE [LARGE SCALE GENOMIC DNA]</scope>
    <source>
        <strain evidence="6 7">CSUSB</strain>
    </source>
</reference>
<dbReference type="InterPro" id="IPR016071">
    <property type="entry name" value="Staphylococal_nuclease_OB-fold"/>
</dbReference>
<evidence type="ECO:0000259" key="5">
    <source>
        <dbReference type="PROSITE" id="PS50830"/>
    </source>
</evidence>
<accession>A0A6I6HKM7</accession>
<evidence type="ECO:0000313" key="7">
    <source>
        <dbReference type="Proteomes" id="UP000425817"/>
    </source>
</evidence>